<dbReference type="STRING" id="1330018.A0A167J4E0"/>
<gene>
    <name evidence="3" type="ORF">CALVIDRAFT_470744</name>
</gene>
<feature type="non-terminal residue" evidence="3">
    <location>
        <position position="1"/>
    </location>
</feature>
<dbReference type="Proteomes" id="UP000076738">
    <property type="component" value="Unassembled WGS sequence"/>
</dbReference>
<dbReference type="InterPro" id="IPR036314">
    <property type="entry name" value="SOD_C_sf"/>
</dbReference>
<organism evidence="3 4">
    <name type="scientific">Calocera viscosa (strain TUFC12733)</name>
    <dbReference type="NCBI Taxonomy" id="1330018"/>
    <lineage>
        <taxon>Eukaryota</taxon>
        <taxon>Fungi</taxon>
        <taxon>Dikarya</taxon>
        <taxon>Basidiomycota</taxon>
        <taxon>Agaricomycotina</taxon>
        <taxon>Dacrymycetes</taxon>
        <taxon>Dacrymycetales</taxon>
        <taxon>Dacrymycetaceae</taxon>
        <taxon>Calocera</taxon>
    </lineage>
</organism>
<dbReference type="GO" id="GO:0046872">
    <property type="term" value="F:metal ion binding"/>
    <property type="evidence" value="ECO:0007669"/>
    <property type="project" value="InterPro"/>
</dbReference>
<dbReference type="EMBL" id="KV417303">
    <property type="protein sequence ID" value="KZO93236.1"/>
    <property type="molecule type" value="Genomic_DNA"/>
</dbReference>
<keyword evidence="4" id="KW-1185">Reference proteome</keyword>
<evidence type="ECO:0000313" key="3">
    <source>
        <dbReference type="EMBL" id="KZO93236.1"/>
    </source>
</evidence>
<evidence type="ECO:0000313" key="4">
    <source>
        <dbReference type="Proteomes" id="UP000076738"/>
    </source>
</evidence>
<dbReference type="PANTHER" id="PTHR43595">
    <property type="entry name" value="37S RIBOSOMAL PROTEIN S26, MITOCHONDRIAL"/>
    <property type="match status" value="1"/>
</dbReference>
<name>A0A167J4E0_CALVF</name>
<protein>
    <submittedName>
        <fullName evidence="3">Manganese and iron superoxide dismutase</fullName>
    </submittedName>
</protein>
<dbReference type="Gene3D" id="3.55.40.20">
    <property type="entry name" value="Iron/manganese superoxide dismutase, C-terminal domain"/>
    <property type="match status" value="1"/>
</dbReference>
<proteinExistence type="predicted"/>
<dbReference type="PANTHER" id="PTHR43595:SF2">
    <property type="entry name" value="SMALL RIBOSOMAL SUBUNIT PROTEIN MS42"/>
    <property type="match status" value="1"/>
</dbReference>
<dbReference type="InterPro" id="IPR036324">
    <property type="entry name" value="Mn/Fe_SOD_N_sf"/>
</dbReference>
<dbReference type="SUPFAM" id="SSF54719">
    <property type="entry name" value="Fe,Mn superoxide dismutase (SOD), C-terminal domain"/>
    <property type="match status" value="1"/>
</dbReference>
<dbReference type="Pfam" id="PF02777">
    <property type="entry name" value="Sod_Fe_C"/>
    <property type="match status" value="2"/>
</dbReference>
<accession>A0A167J4E0</accession>
<feature type="domain" description="Manganese/iron superoxide dismutase C-terminal" evidence="2">
    <location>
        <begin position="220"/>
        <end position="262"/>
    </location>
</feature>
<evidence type="ECO:0000256" key="1">
    <source>
        <dbReference type="ARBA" id="ARBA00037226"/>
    </source>
</evidence>
<dbReference type="SUPFAM" id="SSF46609">
    <property type="entry name" value="Fe,Mn superoxide dismutase (SOD), N-terminal domain"/>
    <property type="match status" value="1"/>
</dbReference>
<dbReference type="AlphaFoldDB" id="A0A167J4E0"/>
<sequence>AGARRELHELRPLRYPTDEPLGNFMSAAQLRIVAVEYQQGLLDRLNDEIKGAAGTEWESKGIVETVIETAANREHSLIFNYASQVLNNSFFLDSLVPQTQPNWNMIDHEFAADIEQNFGSVTQFMSYMSAAAMGMSGSGWVWLVVDAQNRLATVATYGSGTMLIRARQQVNPSTVKGDPLLFGGAAAGELTQRGPVPEGATGELSFSPTATVKAENFRFFGQDLNPIMCISVHEHAWLHDYGVWGKEEYLKRFWAVVDWNKV</sequence>
<dbReference type="GO" id="GO:0004784">
    <property type="term" value="F:superoxide dismutase activity"/>
    <property type="evidence" value="ECO:0007669"/>
    <property type="project" value="InterPro"/>
</dbReference>
<dbReference type="OrthoDB" id="275227at2759"/>
<comment type="function">
    <text evidence="1">Component of the mitochondrial ribosome (mitoribosome), a dedicated translation machinery responsible for the synthesis of mitochondrial genome-encoded proteins, including at least some of the essential transmembrane subunits of the mitochondrial respiratory chain. The mitoribosomes are attached to the mitochondrial inner membrane and translation products are cotranslationally integrated into the membrane.</text>
</comment>
<feature type="domain" description="Manganese/iron superoxide dismutase C-terminal" evidence="2">
    <location>
        <begin position="108"/>
        <end position="165"/>
    </location>
</feature>
<feature type="non-terminal residue" evidence="3">
    <location>
        <position position="262"/>
    </location>
</feature>
<evidence type="ECO:0000259" key="2">
    <source>
        <dbReference type="Pfam" id="PF02777"/>
    </source>
</evidence>
<reference evidence="3 4" key="1">
    <citation type="journal article" date="2016" name="Mol. Biol. Evol.">
        <title>Comparative Genomics of Early-Diverging Mushroom-Forming Fungi Provides Insights into the Origins of Lignocellulose Decay Capabilities.</title>
        <authorList>
            <person name="Nagy L.G."/>
            <person name="Riley R."/>
            <person name="Tritt A."/>
            <person name="Adam C."/>
            <person name="Daum C."/>
            <person name="Floudas D."/>
            <person name="Sun H."/>
            <person name="Yadav J.S."/>
            <person name="Pangilinan J."/>
            <person name="Larsson K.H."/>
            <person name="Matsuura K."/>
            <person name="Barry K."/>
            <person name="Labutti K."/>
            <person name="Kuo R."/>
            <person name="Ohm R.A."/>
            <person name="Bhattacharya S.S."/>
            <person name="Shirouzu T."/>
            <person name="Yoshinaga Y."/>
            <person name="Martin F.M."/>
            <person name="Grigoriev I.V."/>
            <person name="Hibbett D.S."/>
        </authorList>
    </citation>
    <scope>NUCLEOTIDE SEQUENCE [LARGE SCALE GENOMIC DNA]</scope>
    <source>
        <strain evidence="3 4">TUFC12733</strain>
    </source>
</reference>
<dbReference type="GO" id="GO:0005737">
    <property type="term" value="C:cytoplasm"/>
    <property type="evidence" value="ECO:0007669"/>
    <property type="project" value="TreeGrafter"/>
</dbReference>
<dbReference type="InterPro" id="IPR019832">
    <property type="entry name" value="Mn/Fe_SOD_C"/>
</dbReference>